<dbReference type="SUPFAM" id="SSF142984">
    <property type="entry name" value="Nqo1 middle domain-like"/>
    <property type="match status" value="1"/>
</dbReference>
<dbReference type="Gene3D" id="3.40.50.11540">
    <property type="entry name" value="NADH-ubiquinone oxidoreductase 51kDa subunit"/>
    <property type="match status" value="1"/>
</dbReference>
<proteinExistence type="predicted"/>
<dbReference type="PANTHER" id="PTHR43034">
    <property type="entry name" value="ION-TRANSLOCATING OXIDOREDUCTASE COMPLEX SUBUNIT C"/>
    <property type="match status" value="1"/>
</dbReference>
<dbReference type="EMBL" id="CWJI01000001">
    <property type="protein sequence ID" value="CRY53321.1"/>
    <property type="molecule type" value="Genomic_DNA"/>
</dbReference>
<dbReference type="Pfam" id="PF10531">
    <property type="entry name" value="SLBB"/>
    <property type="match status" value="1"/>
</dbReference>
<keyword evidence="7" id="KW-0408">Iron</keyword>
<keyword evidence="8" id="KW-0411">Iron-sulfur</keyword>
<keyword evidence="3" id="KW-0479">Metal-binding</keyword>
<keyword evidence="2" id="KW-0004">4Fe-4S</keyword>
<evidence type="ECO:0000256" key="7">
    <source>
        <dbReference type="ARBA" id="ARBA00023004"/>
    </source>
</evidence>
<dbReference type="PANTHER" id="PTHR43034:SF2">
    <property type="entry name" value="ION-TRANSLOCATING OXIDOREDUCTASE COMPLEX SUBUNIT C"/>
    <property type="match status" value="1"/>
</dbReference>
<evidence type="ECO:0000259" key="9">
    <source>
        <dbReference type="PROSITE" id="PS51379"/>
    </source>
</evidence>
<feature type="domain" description="4Fe-4S ferredoxin-type" evidence="9">
    <location>
        <begin position="312"/>
        <end position="342"/>
    </location>
</feature>
<dbReference type="Proteomes" id="UP000043316">
    <property type="component" value="Unassembled WGS sequence"/>
</dbReference>
<dbReference type="SUPFAM" id="SSF46548">
    <property type="entry name" value="alpha-helical ferredoxin"/>
    <property type="match status" value="1"/>
</dbReference>
<reference evidence="11" key="1">
    <citation type="submission" date="2015-03" db="EMBL/GenBank/DDBJ databases">
        <authorList>
            <consortium name="Pathogen Informatics"/>
        </authorList>
    </citation>
    <scope>NUCLEOTIDE SEQUENCE [LARGE SCALE GENOMIC DNA]</scope>
    <source>
        <strain evidence="11">R148</strain>
    </source>
</reference>
<dbReference type="InterPro" id="IPR017896">
    <property type="entry name" value="4Fe4S_Fe-S-bd"/>
</dbReference>
<evidence type="ECO:0000256" key="3">
    <source>
        <dbReference type="ARBA" id="ARBA00022723"/>
    </source>
</evidence>
<dbReference type="GO" id="GO:0051539">
    <property type="term" value="F:4 iron, 4 sulfur cluster binding"/>
    <property type="evidence" value="ECO:0007669"/>
    <property type="project" value="UniProtKB-KW"/>
</dbReference>
<evidence type="ECO:0000256" key="8">
    <source>
        <dbReference type="ARBA" id="ARBA00023014"/>
    </source>
</evidence>
<keyword evidence="5" id="KW-1278">Translocase</keyword>
<dbReference type="RefSeq" id="WP_053008696.1">
    <property type="nucleotide sequence ID" value="NZ_CWJI01000001.1"/>
</dbReference>
<evidence type="ECO:0000313" key="10">
    <source>
        <dbReference type="EMBL" id="CRY53321.1"/>
    </source>
</evidence>
<dbReference type="PIRSF" id="PIRSF036408">
    <property type="entry name" value="PduS_prd"/>
    <property type="match status" value="1"/>
</dbReference>
<evidence type="ECO:0000256" key="6">
    <source>
        <dbReference type="ARBA" id="ARBA00022982"/>
    </source>
</evidence>
<dbReference type="Gene3D" id="3.30.70.20">
    <property type="match status" value="1"/>
</dbReference>
<dbReference type="InterPro" id="IPR017054">
    <property type="entry name" value="PduS"/>
</dbReference>
<dbReference type="GO" id="GO:0046872">
    <property type="term" value="F:metal ion binding"/>
    <property type="evidence" value="ECO:0007669"/>
    <property type="project" value="UniProtKB-KW"/>
</dbReference>
<dbReference type="SUPFAM" id="SSF142019">
    <property type="entry name" value="Nqo1 FMN-binding domain-like"/>
    <property type="match status" value="1"/>
</dbReference>
<dbReference type="InterPro" id="IPR010208">
    <property type="entry name" value="Ion_transpt_RnfC/RsxC"/>
</dbReference>
<accession>A0A0H5M8C6</accession>
<dbReference type="InterPro" id="IPR011538">
    <property type="entry name" value="Nuo51_FMN-bd"/>
</dbReference>
<organism evidence="10 11">
    <name type="scientific">Yersinia intermedia</name>
    <dbReference type="NCBI Taxonomy" id="631"/>
    <lineage>
        <taxon>Bacteria</taxon>
        <taxon>Pseudomonadati</taxon>
        <taxon>Pseudomonadota</taxon>
        <taxon>Gammaproteobacteria</taxon>
        <taxon>Enterobacterales</taxon>
        <taxon>Yersiniaceae</taxon>
        <taxon>Yersinia</taxon>
    </lineage>
</organism>
<gene>
    <name evidence="10" type="primary">rnfC_1</name>
    <name evidence="10" type="ORF">ERS008476_00208</name>
</gene>
<evidence type="ECO:0000256" key="5">
    <source>
        <dbReference type="ARBA" id="ARBA00022967"/>
    </source>
</evidence>
<feature type="domain" description="4Fe-4S ferredoxin-type" evidence="9">
    <location>
        <begin position="267"/>
        <end position="296"/>
    </location>
</feature>
<sequence>MSDLQMPLAPLLSPPLACGELTQCDAATIQQRVRDAGVVGAGGAGFPTAVKLQAQAEIFLVNAAECEPMLKVDQQLIPREAARLVRGVIYGMVATGAREGIIALKAKYDAAIAALTPLLPPQIRLHILPDVYPAGDEVITIWLATGRRVPPAALPVSIGVVVNNVQTLLNVARAVEQQWPVTRRTLTVNGAVARPLTLTVPLGTSLREVLALAGGATVDNPAYINGGPMMGHALHDLDQPVTKTTGGLLVLPADHLLITRRARSDQDVLAIARAVCEQCRMCTELCPRHLIGHELPPHLLVRAIIYQQVATPDILLSALTCSECGLCESYACPVDISPMRINRLLKTQLRAQGARYQGELREADPMANYRMVPISRLIARLDLTDWYQPAPFIELDVAPQHVVIPLRQHIGTAAEPVVAVGEQVQRGQLIGQIPPNALGAPVHASIRGVVTDISAHAITLRCGHEEE</sequence>
<dbReference type="AlphaFoldDB" id="A0A0H5M8C6"/>
<dbReference type="Pfam" id="PF01512">
    <property type="entry name" value="Complex1_51K"/>
    <property type="match status" value="1"/>
</dbReference>
<dbReference type="InterPro" id="IPR017900">
    <property type="entry name" value="4Fe4S_Fe_S_CS"/>
</dbReference>
<name>A0A0H5M8C6_YERIN</name>
<dbReference type="GO" id="GO:0009055">
    <property type="term" value="F:electron transfer activity"/>
    <property type="evidence" value="ECO:0007669"/>
    <property type="project" value="InterPro"/>
</dbReference>
<keyword evidence="6" id="KW-0249">Electron transport</keyword>
<evidence type="ECO:0000256" key="1">
    <source>
        <dbReference type="ARBA" id="ARBA00022448"/>
    </source>
</evidence>
<protein>
    <submittedName>
        <fullName evidence="10">Putative NADH dehydrogenase</fullName>
    </submittedName>
</protein>
<evidence type="ECO:0000256" key="4">
    <source>
        <dbReference type="ARBA" id="ARBA00022737"/>
    </source>
</evidence>
<dbReference type="InterPro" id="IPR026902">
    <property type="entry name" value="RnfC_N"/>
</dbReference>
<dbReference type="InterPro" id="IPR019554">
    <property type="entry name" value="Soluble_ligand-bd"/>
</dbReference>
<dbReference type="Gene3D" id="3.10.20.600">
    <property type="match status" value="1"/>
</dbReference>
<dbReference type="GO" id="GO:0016020">
    <property type="term" value="C:membrane"/>
    <property type="evidence" value="ECO:0007669"/>
    <property type="project" value="InterPro"/>
</dbReference>
<dbReference type="PROSITE" id="PS00198">
    <property type="entry name" value="4FE4S_FER_1"/>
    <property type="match status" value="1"/>
</dbReference>
<dbReference type="Pfam" id="PF13534">
    <property type="entry name" value="Fer4_17"/>
    <property type="match status" value="1"/>
</dbReference>
<evidence type="ECO:0000313" key="11">
    <source>
        <dbReference type="Proteomes" id="UP000043316"/>
    </source>
</evidence>
<dbReference type="PROSITE" id="PS51379">
    <property type="entry name" value="4FE4S_FER_2"/>
    <property type="match status" value="2"/>
</dbReference>
<keyword evidence="4" id="KW-0677">Repeat</keyword>
<keyword evidence="1" id="KW-0813">Transport</keyword>
<evidence type="ECO:0000256" key="2">
    <source>
        <dbReference type="ARBA" id="ARBA00022485"/>
    </source>
</evidence>
<dbReference type="Pfam" id="PF13375">
    <property type="entry name" value="RnfC_N"/>
    <property type="match status" value="1"/>
</dbReference>
<dbReference type="InterPro" id="IPR037225">
    <property type="entry name" value="Nuo51_FMN-bd_sf"/>
</dbReference>